<dbReference type="EMBL" id="VSRR010001330">
    <property type="protein sequence ID" value="MPC24434.1"/>
    <property type="molecule type" value="Genomic_DNA"/>
</dbReference>
<keyword evidence="3" id="KW-1185">Reference proteome</keyword>
<feature type="region of interest" description="Disordered" evidence="1">
    <location>
        <begin position="1"/>
        <end position="42"/>
    </location>
</feature>
<feature type="compositionally biased region" description="Gly residues" evidence="1">
    <location>
        <begin position="1"/>
        <end position="10"/>
    </location>
</feature>
<sequence>MLHGATGGRWQGQAVPQRLPSSRGPQRARPGGPRPEGAAAHQELYQRHQLVTQAILLSHVCPWGASPEVGLGRHLVLIASFSHRSHPSFPPPTAVFIISKGPNKLLLLRTYH</sequence>
<dbReference type="AlphaFoldDB" id="A0A5B7DTP6"/>
<evidence type="ECO:0000313" key="3">
    <source>
        <dbReference type="Proteomes" id="UP000324222"/>
    </source>
</evidence>
<reference evidence="2 3" key="1">
    <citation type="submission" date="2019-05" db="EMBL/GenBank/DDBJ databases">
        <title>Another draft genome of Portunus trituberculatus and its Hox gene families provides insights of decapod evolution.</title>
        <authorList>
            <person name="Jeong J.-H."/>
            <person name="Song I."/>
            <person name="Kim S."/>
            <person name="Choi T."/>
            <person name="Kim D."/>
            <person name="Ryu S."/>
            <person name="Kim W."/>
        </authorList>
    </citation>
    <scope>NUCLEOTIDE SEQUENCE [LARGE SCALE GENOMIC DNA]</scope>
    <source>
        <tissue evidence="2">Muscle</tissue>
    </source>
</reference>
<feature type="compositionally biased region" description="Low complexity" evidence="1">
    <location>
        <begin position="23"/>
        <end position="40"/>
    </location>
</feature>
<accession>A0A5B7DTP6</accession>
<proteinExistence type="predicted"/>
<protein>
    <submittedName>
        <fullName evidence="2">Uncharacterized protein</fullName>
    </submittedName>
</protein>
<gene>
    <name evidence="2" type="ORF">E2C01_017514</name>
</gene>
<name>A0A5B7DTP6_PORTR</name>
<evidence type="ECO:0000313" key="2">
    <source>
        <dbReference type="EMBL" id="MPC24434.1"/>
    </source>
</evidence>
<evidence type="ECO:0000256" key="1">
    <source>
        <dbReference type="SAM" id="MobiDB-lite"/>
    </source>
</evidence>
<comment type="caution">
    <text evidence="2">The sequence shown here is derived from an EMBL/GenBank/DDBJ whole genome shotgun (WGS) entry which is preliminary data.</text>
</comment>
<dbReference type="Proteomes" id="UP000324222">
    <property type="component" value="Unassembled WGS sequence"/>
</dbReference>
<organism evidence="2 3">
    <name type="scientific">Portunus trituberculatus</name>
    <name type="common">Swimming crab</name>
    <name type="synonym">Neptunus trituberculatus</name>
    <dbReference type="NCBI Taxonomy" id="210409"/>
    <lineage>
        <taxon>Eukaryota</taxon>
        <taxon>Metazoa</taxon>
        <taxon>Ecdysozoa</taxon>
        <taxon>Arthropoda</taxon>
        <taxon>Crustacea</taxon>
        <taxon>Multicrustacea</taxon>
        <taxon>Malacostraca</taxon>
        <taxon>Eumalacostraca</taxon>
        <taxon>Eucarida</taxon>
        <taxon>Decapoda</taxon>
        <taxon>Pleocyemata</taxon>
        <taxon>Brachyura</taxon>
        <taxon>Eubrachyura</taxon>
        <taxon>Portunoidea</taxon>
        <taxon>Portunidae</taxon>
        <taxon>Portuninae</taxon>
        <taxon>Portunus</taxon>
    </lineage>
</organism>